<dbReference type="Gene3D" id="2.40.50.140">
    <property type="entry name" value="Nucleic acid-binding proteins"/>
    <property type="match status" value="1"/>
</dbReference>
<evidence type="ECO:0000256" key="4">
    <source>
        <dbReference type="PROSITE-ProRule" id="PRU00209"/>
    </source>
</evidence>
<keyword evidence="3" id="KW-0648">Protein biosynthesis</keyword>
<accession>A0ABD0WHF6</accession>
<gene>
    <name evidence="7" type="ORF">UPYG_G00243760</name>
</gene>
<name>A0ABD0WHF6_UMBPY</name>
<feature type="compositionally biased region" description="Polar residues" evidence="5">
    <location>
        <begin position="94"/>
        <end position="114"/>
    </location>
</feature>
<dbReference type="GO" id="GO:0000049">
    <property type="term" value="F:tRNA binding"/>
    <property type="evidence" value="ECO:0007669"/>
    <property type="project" value="UniProtKB-UniRule"/>
</dbReference>
<evidence type="ECO:0000256" key="1">
    <source>
        <dbReference type="ARBA" id="ARBA00022555"/>
    </source>
</evidence>
<dbReference type="InterPro" id="IPR051270">
    <property type="entry name" value="Tyrosine-tRNA_ligase_regulator"/>
</dbReference>
<evidence type="ECO:0000256" key="3">
    <source>
        <dbReference type="ARBA" id="ARBA00022917"/>
    </source>
</evidence>
<dbReference type="CDD" id="cd02799">
    <property type="entry name" value="tRNA_bind_EMAP-II_like"/>
    <property type="match status" value="1"/>
</dbReference>
<keyword evidence="1 4" id="KW-0820">tRNA-binding</keyword>
<feature type="compositionally biased region" description="Basic and acidic residues" evidence="5">
    <location>
        <begin position="127"/>
        <end position="142"/>
    </location>
</feature>
<keyword evidence="8" id="KW-1185">Reference proteome</keyword>
<dbReference type="Pfam" id="PF01588">
    <property type="entry name" value="tRNA_bind"/>
    <property type="match status" value="1"/>
</dbReference>
<keyword evidence="2 4" id="KW-0694">RNA-binding</keyword>
<feature type="region of interest" description="Disordered" evidence="5">
    <location>
        <begin position="1"/>
        <end position="21"/>
    </location>
</feature>
<feature type="domain" description="TRNA-binding" evidence="6">
    <location>
        <begin position="148"/>
        <end position="258"/>
    </location>
</feature>
<sequence length="318" mass="35331">MAESPNPPNHRHSFPGMSALEKLDPKESEMILEYFKTQVLLLQEKALLQASVREEKKLLVENAKLKKDICDLKTLLIEKQIKKKAKAAAANRTAPDSTATVSTDTPTALGNNPKSVEKDGRRRRGGEKKGRRERHHSEPALEVEPRVDVSRLDLRIGRIVAVRYHPLAGALYIQEVDLGESAPRTVVSTLRHIPKEELQGRLVVLLCNIRPCRVKGVVSTAMVLCGSAPNDTEDDNDDATLVELLEPPTNAVPGDRVTFYEYPGEPDRELSPRERLWELILPDLQTDSRGVATYKGAGFEVRGKGLCRVPTLINSSIK</sequence>
<dbReference type="PANTHER" id="PTHR11586:SF42">
    <property type="entry name" value="AMINOACYL TRNA SYNTHASE COMPLEX-INTERACTING MULTIFUNCTIONAL PROTEIN 1"/>
    <property type="match status" value="1"/>
</dbReference>
<dbReference type="Proteomes" id="UP001557470">
    <property type="component" value="Unassembled WGS sequence"/>
</dbReference>
<dbReference type="InterPro" id="IPR012340">
    <property type="entry name" value="NA-bd_OB-fold"/>
</dbReference>
<organism evidence="7 8">
    <name type="scientific">Umbra pygmaea</name>
    <name type="common">Eastern mudminnow</name>
    <dbReference type="NCBI Taxonomy" id="75934"/>
    <lineage>
        <taxon>Eukaryota</taxon>
        <taxon>Metazoa</taxon>
        <taxon>Chordata</taxon>
        <taxon>Craniata</taxon>
        <taxon>Vertebrata</taxon>
        <taxon>Euteleostomi</taxon>
        <taxon>Actinopterygii</taxon>
        <taxon>Neopterygii</taxon>
        <taxon>Teleostei</taxon>
        <taxon>Protacanthopterygii</taxon>
        <taxon>Esociformes</taxon>
        <taxon>Umbridae</taxon>
        <taxon>Umbra</taxon>
    </lineage>
</organism>
<dbReference type="SUPFAM" id="SSF50249">
    <property type="entry name" value="Nucleic acid-binding proteins"/>
    <property type="match status" value="1"/>
</dbReference>
<dbReference type="InterPro" id="IPR002547">
    <property type="entry name" value="tRNA-bd_dom"/>
</dbReference>
<proteinExistence type="predicted"/>
<dbReference type="GO" id="GO:0006412">
    <property type="term" value="P:translation"/>
    <property type="evidence" value="ECO:0007669"/>
    <property type="project" value="UniProtKB-KW"/>
</dbReference>
<reference evidence="7 8" key="1">
    <citation type="submission" date="2024-06" db="EMBL/GenBank/DDBJ databases">
        <authorList>
            <person name="Pan Q."/>
            <person name="Wen M."/>
            <person name="Jouanno E."/>
            <person name="Zahm M."/>
            <person name="Klopp C."/>
            <person name="Cabau C."/>
            <person name="Louis A."/>
            <person name="Berthelot C."/>
            <person name="Parey E."/>
            <person name="Roest Crollius H."/>
            <person name="Montfort J."/>
            <person name="Robinson-Rechavi M."/>
            <person name="Bouchez O."/>
            <person name="Lampietro C."/>
            <person name="Lopez Roques C."/>
            <person name="Donnadieu C."/>
            <person name="Postlethwait J."/>
            <person name="Bobe J."/>
            <person name="Verreycken H."/>
            <person name="Guiguen Y."/>
        </authorList>
    </citation>
    <scope>NUCLEOTIDE SEQUENCE [LARGE SCALE GENOMIC DNA]</scope>
    <source>
        <strain evidence="7">Up_M1</strain>
        <tissue evidence="7">Testis</tissue>
    </source>
</reference>
<evidence type="ECO:0000256" key="2">
    <source>
        <dbReference type="ARBA" id="ARBA00022884"/>
    </source>
</evidence>
<dbReference type="PROSITE" id="PS50886">
    <property type="entry name" value="TRBD"/>
    <property type="match status" value="1"/>
</dbReference>
<dbReference type="AlphaFoldDB" id="A0ABD0WHF6"/>
<dbReference type="EMBL" id="JAGEUA010000007">
    <property type="protein sequence ID" value="KAL0970561.1"/>
    <property type="molecule type" value="Genomic_DNA"/>
</dbReference>
<evidence type="ECO:0000313" key="8">
    <source>
        <dbReference type="Proteomes" id="UP001557470"/>
    </source>
</evidence>
<evidence type="ECO:0000256" key="5">
    <source>
        <dbReference type="SAM" id="MobiDB-lite"/>
    </source>
</evidence>
<comment type="caution">
    <text evidence="7">The sequence shown here is derived from an EMBL/GenBank/DDBJ whole genome shotgun (WGS) entry which is preliminary data.</text>
</comment>
<protein>
    <recommendedName>
        <fullName evidence="6">tRNA-binding domain-containing protein</fullName>
    </recommendedName>
</protein>
<feature type="region of interest" description="Disordered" evidence="5">
    <location>
        <begin position="87"/>
        <end position="142"/>
    </location>
</feature>
<evidence type="ECO:0000313" key="7">
    <source>
        <dbReference type="EMBL" id="KAL0970561.1"/>
    </source>
</evidence>
<dbReference type="PANTHER" id="PTHR11586">
    <property type="entry name" value="TRNA-AMINOACYLATION COFACTOR ARC1 FAMILY MEMBER"/>
    <property type="match status" value="1"/>
</dbReference>
<evidence type="ECO:0000259" key="6">
    <source>
        <dbReference type="PROSITE" id="PS50886"/>
    </source>
</evidence>